<dbReference type="Proteomes" id="UP000554482">
    <property type="component" value="Unassembled WGS sequence"/>
</dbReference>
<evidence type="ECO:0000259" key="3">
    <source>
        <dbReference type="Pfam" id="PF04059"/>
    </source>
</evidence>
<feature type="non-terminal residue" evidence="4">
    <location>
        <position position="1"/>
    </location>
</feature>
<dbReference type="GO" id="GO:0003723">
    <property type="term" value="F:RNA binding"/>
    <property type="evidence" value="ECO:0007669"/>
    <property type="project" value="UniProtKB-KW"/>
</dbReference>
<evidence type="ECO:0000256" key="1">
    <source>
        <dbReference type="ARBA" id="ARBA00022884"/>
    </source>
</evidence>
<dbReference type="InterPro" id="IPR035979">
    <property type="entry name" value="RBD_domain_sf"/>
</dbReference>
<comment type="caution">
    <text evidence="4">The sequence shown here is derived from an EMBL/GenBank/DDBJ whole genome shotgun (WGS) entry which is preliminary data.</text>
</comment>
<feature type="compositionally biased region" description="Basic and acidic residues" evidence="2">
    <location>
        <begin position="152"/>
        <end position="167"/>
    </location>
</feature>
<evidence type="ECO:0000313" key="4">
    <source>
        <dbReference type="EMBL" id="KAF5175978.1"/>
    </source>
</evidence>
<dbReference type="OrthoDB" id="417481at2759"/>
<feature type="region of interest" description="Disordered" evidence="2">
    <location>
        <begin position="147"/>
        <end position="177"/>
    </location>
</feature>
<dbReference type="Pfam" id="PF04059">
    <property type="entry name" value="RRM_2"/>
    <property type="match status" value="1"/>
</dbReference>
<keyword evidence="5" id="KW-1185">Reference proteome</keyword>
<feature type="domain" description="Mei2-like C-terminal RNA recognition motif" evidence="3">
    <location>
        <begin position="19"/>
        <end position="95"/>
    </location>
</feature>
<sequence>QKLLLNMLDNHCIHCNEQITDNQPLSSYDFVYLPIDFNNKCNVGYGFVNMTTPEATLRLYKGFNKQHWEVFNSRKICEVSYARLQGLEALKDHFKNSKFACETDDYLPVLFTPPRDGKQLSEPMPIGGHTMDNSIIIKNVQPVVDVLNGNGSKDEQEEWLHGDLDDHGGDDDGQSDEAIFTCESSSSSKSSGEEATSSPQNLCLLSSELKDELSLSCSEVSLADY</sequence>
<dbReference type="PANTHER" id="PTHR23189">
    <property type="entry name" value="RNA RECOGNITION MOTIF-CONTAINING"/>
    <property type="match status" value="1"/>
</dbReference>
<dbReference type="EMBL" id="JABWDY010043371">
    <property type="protein sequence ID" value="KAF5175978.1"/>
    <property type="molecule type" value="Genomic_DNA"/>
</dbReference>
<organism evidence="4 5">
    <name type="scientific">Thalictrum thalictroides</name>
    <name type="common">Rue-anemone</name>
    <name type="synonym">Anemone thalictroides</name>
    <dbReference type="NCBI Taxonomy" id="46969"/>
    <lineage>
        <taxon>Eukaryota</taxon>
        <taxon>Viridiplantae</taxon>
        <taxon>Streptophyta</taxon>
        <taxon>Embryophyta</taxon>
        <taxon>Tracheophyta</taxon>
        <taxon>Spermatophyta</taxon>
        <taxon>Magnoliopsida</taxon>
        <taxon>Ranunculales</taxon>
        <taxon>Ranunculaceae</taxon>
        <taxon>Thalictroideae</taxon>
        <taxon>Thalictrum</taxon>
    </lineage>
</organism>
<gene>
    <name evidence="4" type="ORF">FRX31_034435</name>
</gene>
<dbReference type="InterPro" id="IPR007201">
    <property type="entry name" value="Mei2-like_Rrm_C"/>
</dbReference>
<name>A0A7J6UU44_THATH</name>
<proteinExistence type="predicted"/>
<accession>A0A7J6UU44</accession>
<evidence type="ECO:0000256" key="2">
    <source>
        <dbReference type="SAM" id="MobiDB-lite"/>
    </source>
</evidence>
<dbReference type="AlphaFoldDB" id="A0A7J6UU44"/>
<evidence type="ECO:0000313" key="5">
    <source>
        <dbReference type="Proteomes" id="UP000554482"/>
    </source>
</evidence>
<keyword evidence="1" id="KW-0694">RNA-binding</keyword>
<protein>
    <submittedName>
        <fullName evidence="4">Mei2-like</fullName>
    </submittedName>
</protein>
<reference evidence="4 5" key="1">
    <citation type="submission" date="2020-06" db="EMBL/GenBank/DDBJ databases">
        <title>Transcriptomic and genomic resources for Thalictrum thalictroides and T. hernandezii: Facilitating candidate gene discovery in an emerging model plant lineage.</title>
        <authorList>
            <person name="Arias T."/>
            <person name="Riano-Pachon D.M."/>
            <person name="Di Stilio V.S."/>
        </authorList>
    </citation>
    <scope>NUCLEOTIDE SEQUENCE [LARGE SCALE GENOMIC DNA]</scope>
    <source>
        <strain evidence="5">cv. WT478/WT964</strain>
        <tissue evidence="4">Leaves</tissue>
    </source>
</reference>
<dbReference type="SUPFAM" id="SSF54928">
    <property type="entry name" value="RNA-binding domain, RBD"/>
    <property type="match status" value="1"/>
</dbReference>